<keyword evidence="1" id="KW-1133">Transmembrane helix</keyword>
<evidence type="ECO:0008006" key="4">
    <source>
        <dbReference type="Google" id="ProtNLM"/>
    </source>
</evidence>
<feature type="transmembrane region" description="Helical" evidence="1">
    <location>
        <begin position="51"/>
        <end position="71"/>
    </location>
</feature>
<comment type="caution">
    <text evidence="2">The sequence shown here is derived from an EMBL/GenBank/DDBJ whole genome shotgun (WGS) entry which is preliminary data.</text>
</comment>
<dbReference type="EMBL" id="JAOEGN010000003">
    <property type="protein sequence ID" value="MCU0104550.1"/>
    <property type="molecule type" value="Genomic_DNA"/>
</dbReference>
<keyword evidence="3" id="KW-1185">Reference proteome</keyword>
<keyword evidence="1" id="KW-0472">Membrane</keyword>
<name>A0ABT2PUC7_9MOLU</name>
<evidence type="ECO:0000313" key="3">
    <source>
        <dbReference type="Proteomes" id="UP001209076"/>
    </source>
</evidence>
<feature type="transmembrane region" description="Helical" evidence="1">
    <location>
        <begin position="25"/>
        <end position="45"/>
    </location>
</feature>
<gene>
    <name evidence="2" type="ORF">N7603_02650</name>
</gene>
<evidence type="ECO:0000313" key="2">
    <source>
        <dbReference type="EMBL" id="MCU0104550.1"/>
    </source>
</evidence>
<protein>
    <recommendedName>
        <fullName evidence="4">RDD domain-containing protein</fullName>
    </recommendedName>
</protein>
<organism evidence="2 3">
    <name type="scientific">Paracholeplasma vituli</name>
    <dbReference type="NCBI Taxonomy" id="69473"/>
    <lineage>
        <taxon>Bacteria</taxon>
        <taxon>Bacillati</taxon>
        <taxon>Mycoplasmatota</taxon>
        <taxon>Mollicutes</taxon>
        <taxon>Acholeplasmatales</taxon>
        <taxon>Acholeplasmataceae</taxon>
        <taxon>Paracholeplasma</taxon>
    </lineage>
</organism>
<keyword evidence="1" id="KW-0812">Transmembrane</keyword>
<accession>A0ABT2PUC7</accession>
<dbReference type="Proteomes" id="UP001209076">
    <property type="component" value="Unassembled WGS sequence"/>
</dbReference>
<proteinExistence type="predicted"/>
<sequence>MMKDDKVENSDIMLRYKKSIDVDSLMTFILLLVLFISLGIIFEINRWQTEIIMIPIMFVTLIEYFLQDFIFHKSIGKRIYKLKIVTNIETKKKLLKALVMRRFYEATYHPLLNKDFAAIVSMIEAMTETKIVDDVKTKSAVNKQHKTQ</sequence>
<evidence type="ECO:0000256" key="1">
    <source>
        <dbReference type="SAM" id="Phobius"/>
    </source>
</evidence>
<reference evidence="3" key="1">
    <citation type="submission" date="2023-07" db="EMBL/GenBank/DDBJ databases">
        <title>Novel Mycoplasma species identified in domestic and wild animals.</title>
        <authorList>
            <person name="Volokhov D.V."/>
            <person name="Furtak V.A."/>
            <person name="Zagorodnyaya T.A."/>
        </authorList>
    </citation>
    <scope>NUCLEOTIDE SEQUENCE [LARGE SCALE GENOMIC DNA]</scope>
    <source>
        <strain evidence="3">92-19</strain>
    </source>
</reference>
<dbReference type="RefSeq" id="WP_262095787.1">
    <property type="nucleotide sequence ID" value="NZ_JAOEGN010000003.1"/>
</dbReference>